<dbReference type="InterPro" id="IPR000871">
    <property type="entry name" value="Beta-lactam_class-A"/>
</dbReference>
<dbReference type="EC" id="3.5.2.6" evidence="3 6"/>
<keyword evidence="10" id="KW-1185">Reference proteome</keyword>
<gene>
    <name evidence="9" type="ORF">DRF65_10180</name>
</gene>
<dbReference type="GO" id="GO:0008800">
    <property type="term" value="F:beta-lactamase activity"/>
    <property type="evidence" value="ECO:0007669"/>
    <property type="project" value="UniProtKB-UniRule"/>
</dbReference>
<dbReference type="GO" id="GO:0046677">
    <property type="term" value="P:response to antibiotic"/>
    <property type="evidence" value="ECO:0007669"/>
    <property type="project" value="UniProtKB-UniRule"/>
</dbReference>
<evidence type="ECO:0000259" key="8">
    <source>
        <dbReference type="Pfam" id="PF13354"/>
    </source>
</evidence>
<keyword evidence="4 6" id="KW-0378">Hydrolase</keyword>
<dbReference type="InterPro" id="IPR045155">
    <property type="entry name" value="Beta-lactam_cat"/>
</dbReference>
<comment type="similarity">
    <text evidence="2 6">Belongs to the class-A beta-lactamase family.</text>
</comment>
<comment type="caution">
    <text evidence="9">The sequence shown here is derived from an EMBL/GenBank/DDBJ whole genome shotgun (WGS) entry which is preliminary data.</text>
</comment>
<dbReference type="NCBIfam" id="NF033103">
    <property type="entry name" value="bla_class_A"/>
    <property type="match status" value="1"/>
</dbReference>
<dbReference type="Gene3D" id="3.40.710.10">
    <property type="entry name" value="DD-peptidase/beta-lactamase superfamily"/>
    <property type="match status" value="1"/>
</dbReference>
<dbReference type="EMBL" id="QNVT01000008">
    <property type="protein sequence ID" value="REC62454.1"/>
    <property type="molecule type" value="Genomic_DNA"/>
</dbReference>
<dbReference type="PANTHER" id="PTHR35333:SF3">
    <property type="entry name" value="BETA-LACTAMASE-TYPE TRANSPEPTIDASE FOLD CONTAINING PROTEIN"/>
    <property type="match status" value="1"/>
</dbReference>
<protein>
    <recommendedName>
        <fullName evidence="3 6">Beta-lactamase</fullName>
        <ecNumber evidence="3 6">3.5.2.6</ecNumber>
    </recommendedName>
</protein>
<dbReference type="PROSITE" id="PS00146">
    <property type="entry name" value="BETA_LACTAMASE_A"/>
    <property type="match status" value="1"/>
</dbReference>
<dbReference type="RefSeq" id="WP_115970650.1">
    <property type="nucleotide sequence ID" value="NZ_QNVT01000008.1"/>
</dbReference>
<comment type="catalytic activity">
    <reaction evidence="1 6">
        <text>a beta-lactam + H2O = a substituted beta-amino acid</text>
        <dbReference type="Rhea" id="RHEA:20401"/>
        <dbReference type="ChEBI" id="CHEBI:15377"/>
        <dbReference type="ChEBI" id="CHEBI:35627"/>
        <dbReference type="ChEBI" id="CHEBI:140347"/>
        <dbReference type="EC" id="3.5.2.6"/>
    </reaction>
</comment>
<dbReference type="InterPro" id="IPR012338">
    <property type="entry name" value="Beta-lactam/transpept-like"/>
</dbReference>
<accession>A0A3D9C9N5</accession>
<evidence type="ECO:0000256" key="5">
    <source>
        <dbReference type="ARBA" id="ARBA00023251"/>
    </source>
</evidence>
<name>A0A3D9C9N5_9FLAO</name>
<evidence type="ECO:0000256" key="7">
    <source>
        <dbReference type="SAM" id="SignalP"/>
    </source>
</evidence>
<organism evidence="9 10">
    <name type="scientific">Chryseobacterium pennae</name>
    <dbReference type="NCBI Taxonomy" id="2258962"/>
    <lineage>
        <taxon>Bacteria</taxon>
        <taxon>Pseudomonadati</taxon>
        <taxon>Bacteroidota</taxon>
        <taxon>Flavobacteriia</taxon>
        <taxon>Flavobacteriales</taxon>
        <taxon>Weeksellaceae</taxon>
        <taxon>Chryseobacterium group</taxon>
        <taxon>Chryseobacterium</taxon>
    </lineage>
</organism>
<proteinExistence type="inferred from homology"/>
<evidence type="ECO:0000256" key="4">
    <source>
        <dbReference type="ARBA" id="ARBA00022801"/>
    </source>
</evidence>
<dbReference type="AlphaFoldDB" id="A0A3D9C9N5"/>
<dbReference type="GO" id="GO:0030655">
    <property type="term" value="P:beta-lactam antibiotic catabolic process"/>
    <property type="evidence" value="ECO:0007669"/>
    <property type="project" value="InterPro"/>
</dbReference>
<dbReference type="PANTHER" id="PTHR35333">
    <property type="entry name" value="BETA-LACTAMASE"/>
    <property type="match status" value="1"/>
</dbReference>
<evidence type="ECO:0000313" key="10">
    <source>
        <dbReference type="Proteomes" id="UP000256686"/>
    </source>
</evidence>
<keyword evidence="5 6" id="KW-0046">Antibiotic resistance</keyword>
<sequence length="299" mass="34057">MKSKKIILTPFFVFLSLTLFSQNTSDLQLKKTLESIITNKKADVGVAVLATDSPKKEIVEINGNKLFPMLSTFKFHIALAILNKVEKGDLSLQQKIYIKKEELLDDTYSPFKEKYPEGNMELTLEECIKWMVAQSDNNLTDILLRLIGGPEYVERFLNSKDVIIKNDEEGMHKDWDSQFINKTTPNETIRLLGKFYNGKILNKELTKWLYTTMLGNVSGAKRLKGHLPKEVKTAHRTGTSFTNKAGMTGAINDFGIIELSDKKRIYITVFVHDTYETFENSEAIIAAIAKAAYDHYNKK</sequence>
<feature type="domain" description="Beta-lactamase class A catalytic" evidence="8">
    <location>
        <begin position="49"/>
        <end position="271"/>
    </location>
</feature>
<dbReference type="InterPro" id="IPR023650">
    <property type="entry name" value="Beta-lactam_class-A_AS"/>
</dbReference>
<evidence type="ECO:0000256" key="1">
    <source>
        <dbReference type="ARBA" id="ARBA00001526"/>
    </source>
</evidence>
<reference evidence="10" key="1">
    <citation type="submission" date="2018-06" db="EMBL/GenBank/DDBJ databases">
        <authorList>
            <person name="Lum Nde A."/>
            <person name="Hugo C."/>
        </authorList>
    </citation>
    <scope>NUCLEOTIDE SEQUENCE [LARGE SCALE GENOMIC DNA]</scope>
    <source>
        <strain evidence="10">1_F178</strain>
    </source>
</reference>
<evidence type="ECO:0000256" key="6">
    <source>
        <dbReference type="RuleBase" id="RU361140"/>
    </source>
</evidence>
<evidence type="ECO:0000313" key="9">
    <source>
        <dbReference type="EMBL" id="REC62454.1"/>
    </source>
</evidence>
<keyword evidence="7" id="KW-0732">Signal</keyword>
<feature type="chain" id="PRO_5017535568" description="Beta-lactamase" evidence="7">
    <location>
        <begin position="22"/>
        <end position="299"/>
    </location>
</feature>
<evidence type="ECO:0000256" key="3">
    <source>
        <dbReference type="ARBA" id="ARBA00012865"/>
    </source>
</evidence>
<dbReference type="SUPFAM" id="SSF56601">
    <property type="entry name" value="beta-lactamase/transpeptidase-like"/>
    <property type="match status" value="1"/>
</dbReference>
<dbReference type="Proteomes" id="UP000256686">
    <property type="component" value="Unassembled WGS sequence"/>
</dbReference>
<evidence type="ECO:0000256" key="2">
    <source>
        <dbReference type="ARBA" id="ARBA00009009"/>
    </source>
</evidence>
<feature type="signal peptide" evidence="7">
    <location>
        <begin position="1"/>
        <end position="21"/>
    </location>
</feature>
<dbReference type="Pfam" id="PF13354">
    <property type="entry name" value="Beta-lactamase2"/>
    <property type="match status" value="1"/>
</dbReference>